<sequence length="98" mass="11515">MVSGFIVVVFLYSKKGFTIKVILHLYNEKGFSAKTRADVLVRWEKLMMAKEYLRKGFSFRDLPAVKKDLMTSMEKSYANPWIGPQRWVGLHPYPRNTR</sequence>
<dbReference type="EMBL" id="JAJJMB010004716">
    <property type="protein sequence ID" value="KAI3942164.1"/>
    <property type="molecule type" value="Genomic_DNA"/>
</dbReference>
<organism evidence="1 2">
    <name type="scientific">Papaver atlanticum</name>
    <dbReference type="NCBI Taxonomy" id="357466"/>
    <lineage>
        <taxon>Eukaryota</taxon>
        <taxon>Viridiplantae</taxon>
        <taxon>Streptophyta</taxon>
        <taxon>Embryophyta</taxon>
        <taxon>Tracheophyta</taxon>
        <taxon>Spermatophyta</taxon>
        <taxon>Magnoliopsida</taxon>
        <taxon>Ranunculales</taxon>
        <taxon>Papaveraceae</taxon>
        <taxon>Papaveroideae</taxon>
        <taxon>Papaver</taxon>
    </lineage>
</organism>
<evidence type="ECO:0000313" key="2">
    <source>
        <dbReference type="Proteomes" id="UP001202328"/>
    </source>
</evidence>
<accession>A0AAD4XTB6</accession>
<keyword evidence="2" id="KW-1185">Reference proteome</keyword>
<gene>
    <name evidence="1" type="ORF">MKW98_003763</name>
</gene>
<name>A0AAD4XTB6_9MAGN</name>
<dbReference type="AlphaFoldDB" id="A0AAD4XTB6"/>
<comment type="caution">
    <text evidence="1">The sequence shown here is derived from an EMBL/GenBank/DDBJ whole genome shotgun (WGS) entry which is preliminary data.</text>
</comment>
<protein>
    <submittedName>
        <fullName evidence="1">Uncharacterized protein</fullName>
    </submittedName>
</protein>
<reference evidence="1" key="1">
    <citation type="submission" date="2022-04" db="EMBL/GenBank/DDBJ databases">
        <title>A functionally conserved STORR gene fusion in Papaver species that diverged 16.8 million years ago.</title>
        <authorList>
            <person name="Catania T."/>
        </authorList>
    </citation>
    <scope>NUCLEOTIDE SEQUENCE</scope>
    <source>
        <strain evidence="1">S-188037</strain>
    </source>
</reference>
<dbReference type="Proteomes" id="UP001202328">
    <property type="component" value="Unassembled WGS sequence"/>
</dbReference>
<evidence type="ECO:0000313" key="1">
    <source>
        <dbReference type="EMBL" id="KAI3942164.1"/>
    </source>
</evidence>
<proteinExistence type="predicted"/>